<evidence type="ECO:0000256" key="2">
    <source>
        <dbReference type="ARBA" id="ARBA00022670"/>
    </source>
</evidence>
<evidence type="ECO:0000259" key="7">
    <source>
        <dbReference type="PROSITE" id="PS50203"/>
    </source>
</evidence>
<dbReference type="Gene3D" id="3.90.70.10">
    <property type="entry name" value="Cysteine proteinases"/>
    <property type="match status" value="1"/>
</dbReference>
<dbReference type="SMART" id="SM00230">
    <property type="entry name" value="CysPc"/>
    <property type="match status" value="1"/>
</dbReference>
<dbReference type="SUPFAM" id="SSF54001">
    <property type="entry name" value="Cysteine proteinases"/>
    <property type="match status" value="1"/>
</dbReference>
<evidence type="ECO:0000256" key="4">
    <source>
        <dbReference type="ARBA" id="ARBA00022807"/>
    </source>
</evidence>
<feature type="compositionally biased region" description="Acidic residues" evidence="6">
    <location>
        <begin position="875"/>
        <end position="887"/>
    </location>
</feature>
<dbReference type="InterPro" id="IPR001300">
    <property type="entry name" value="Peptidase_C2_calpain_cat"/>
</dbReference>
<evidence type="ECO:0000256" key="3">
    <source>
        <dbReference type="ARBA" id="ARBA00022801"/>
    </source>
</evidence>
<dbReference type="AlphaFoldDB" id="A0AAD1Y097"/>
<sequence length="901" mass="105504">MKFPNGSKIVRQGRKRKEIWNFENNCFCDTKVSLVFNKINHHDEDPEVEVDNDFDLEDIEYDIKPFETTQLCKVSKKKGSTYEPEIRVEYIPIDIERQTEILHSETSGFKEKIAVKMDLCNELPFNLASIKHLQEKLIKKNIKHFVDPQFPPMKSSLYDPILNEDYPLDYVVHWRRPFQFMSENPTIFRDEITPHGLSYGTGNRSWFVSALASLARRPELIKRMFINTKYTEFGIYRLRLYRMGEWVLVTIDDYIPCFYKGQPMFTRGRENQLWPLLIEKAYAKLLGSYEALNNGDAARALFDLTGMPILQLNFSEDISDEEEEDEDFMLQPYCNDKLQCDLEGLPKYQIFELIKERLEKGNIICARARGEPLEDTFDSEEEIDADEIEILNSHFYAILEVKETEEEDLKILVQKSFQDCNWMGEVNKSPLWDDNNVKLQGMSDTTNIKLYSSLGHDRDRLIRLNPQNGRVIEAAVWIHLDDFLKEFEYLSVCRTDIKESTFLKGKFISAEKNETENQEAIVSKCFYTIDVKRNNTEIIMGIHQEDQDILGGYLRSNIDMGFAIIEEDDSYYWLYDYLEMRKERDIFFKASLNKGRYHIVPMTTGVFLRRPFHLDIQKVPVDPVHPYRYSELHPYLDSVLSDLFRKSDFRCNSLLEASELNGFGEIISNKYLSSITQSDFNKTNFDKASCTKKGLTEFGFKSVIMKEYHDREEKFAKVLKKLGYDIGMFSAKSRIFMMSFYSNRNLQIKREDCVNRYMNSWAWDLYMEERLYFDGEGPDPTEEEDCLCFSVKHPHINGISYGVSNTDSDCKKHISIDMNQTDDAYFSPAYGIKDHTVDPDCIEYLCSVAIDPEYSEDFMYSHFEYDADIVNGSEVGDDDMNESEESEQSERSDQSENSEDE</sequence>
<keyword evidence="3" id="KW-0378">Hydrolase</keyword>
<dbReference type="PANTHER" id="PTHR10183:SF379">
    <property type="entry name" value="CALPAIN-5"/>
    <property type="match status" value="1"/>
</dbReference>
<evidence type="ECO:0000256" key="1">
    <source>
        <dbReference type="ARBA" id="ARBA00007623"/>
    </source>
</evidence>
<dbReference type="PANTHER" id="PTHR10183">
    <property type="entry name" value="CALPAIN"/>
    <property type="match status" value="1"/>
</dbReference>
<dbReference type="Gene3D" id="1.10.238.10">
    <property type="entry name" value="EF-hand"/>
    <property type="match status" value="1"/>
</dbReference>
<proteinExistence type="inferred from homology"/>
<dbReference type="InterPro" id="IPR038765">
    <property type="entry name" value="Papain-like_cys_pep_sf"/>
</dbReference>
<gene>
    <name evidence="8" type="ORF">ECRASSUSDP1_LOCUS23412</name>
</gene>
<comment type="caution">
    <text evidence="5">Lacks conserved residue(s) required for the propagation of feature annotation.</text>
</comment>
<dbReference type="PRINTS" id="PR00704">
    <property type="entry name" value="CALPAIN"/>
</dbReference>
<name>A0AAD1Y097_EUPCR</name>
<dbReference type="Proteomes" id="UP001295684">
    <property type="component" value="Unassembled WGS sequence"/>
</dbReference>
<keyword evidence="9" id="KW-1185">Reference proteome</keyword>
<reference evidence="8" key="1">
    <citation type="submission" date="2023-07" db="EMBL/GenBank/DDBJ databases">
        <authorList>
            <consortium name="AG Swart"/>
            <person name="Singh M."/>
            <person name="Singh A."/>
            <person name="Seah K."/>
            <person name="Emmerich C."/>
        </authorList>
    </citation>
    <scope>NUCLEOTIDE SEQUENCE</scope>
    <source>
        <strain evidence="8">DP1</strain>
    </source>
</reference>
<dbReference type="GO" id="GO:0004198">
    <property type="term" value="F:calcium-dependent cysteine-type endopeptidase activity"/>
    <property type="evidence" value="ECO:0007669"/>
    <property type="project" value="InterPro"/>
</dbReference>
<feature type="domain" description="Calpain catalytic" evidence="7">
    <location>
        <begin position="144"/>
        <end position="496"/>
    </location>
</feature>
<dbReference type="GO" id="GO:0006508">
    <property type="term" value="P:proteolysis"/>
    <property type="evidence" value="ECO:0007669"/>
    <property type="project" value="UniProtKB-KW"/>
</dbReference>
<dbReference type="EMBL" id="CAMPGE010024081">
    <property type="protein sequence ID" value="CAI2381946.1"/>
    <property type="molecule type" value="Genomic_DNA"/>
</dbReference>
<dbReference type="Pfam" id="PF00648">
    <property type="entry name" value="Peptidase_C2"/>
    <property type="match status" value="1"/>
</dbReference>
<comment type="caution">
    <text evidence="8">The sequence shown here is derived from an EMBL/GenBank/DDBJ whole genome shotgun (WGS) entry which is preliminary data.</text>
</comment>
<accession>A0AAD1Y097</accession>
<keyword evidence="2" id="KW-0645">Protease</keyword>
<keyword evidence="4" id="KW-0788">Thiol protease</keyword>
<evidence type="ECO:0000256" key="5">
    <source>
        <dbReference type="PROSITE-ProRule" id="PRU00239"/>
    </source>
</evidence>
<dbReference type="PROSITE" id="PS50203">
    <property type="entry name" value="CALPAIN_CAT"/>
    <property type="match status" value="1"/>
</dbReference>
<organism evidence="8 9">
    <name type="scientific">Euplotes crassus</name>
    <dbReference type="NCBI Taxonomy" id="5936"/>
    <lineage>
        <taxon>Eukaryota</taxon>
        <taxon>Sar</taxon>
        <taxon>Alveolata</taxon>
        <taxon>Ciliophora</taxon>
        <taxon>Intramacronucleata</taxon>
        <taxon>Spirotrichea</taxon>
        <taxon>Hypotrichia</taxon>
        <taxon>Euplotida</taxon>
        <taxon>Euplotidae</taxon>
        <taxon>Moneuplotes</taxon>
    </lineage>
</organism>
<feature type="region of interest" description="Disordered" evidence="6">
    <location>
        <begin position="871"/>
        <end position="901"/>
    </location>
</feature>
<evidence type="ECO:0000256" key="6">
    <source>
        <dbReference type="SAM" id="MobiDB-lite"/>
    </source>
</evidence>
<evidence type="ECO:0000313" key="9">
    <source>
        <dbReference type="Proteomes" id="UP001295684"/>
    </source>
</evidence>
<comment type="similarity">
    <text evidence="1">Belongs to the peptidase C2 family.</text>
</comment>
<protein>
    <recommendedName>
        <fullName evidence="7">Calpain catalytic domain-containing protein</fullName>
    </recommendedName>
</protein>
<evidence type="ECO:0000313" key="8">
    <source>
        <dbReference type="EMBL" id="CAI2381946.1"/>
    </source>
</evidence>
<dbReference type="InterPro" id="IPR022684">
    <property type="entry name" value="Calpain_cysteine_protease"/>
</dbReference>